<dbReference type="Pfam" id="PF01266">
    <property type="entry name" value="DAO"/>
    <property type="match status" value="1"/>
</dbReference>
<proteinExistence type="inferred from homology"/>
<evidence type="ECO:0000256" key="2">
    <source>
        <dbReference type="ARBA" id="ARBA00022630"/>
    </source>
</evidence>
<evidence type="ECO:0000313" key="8">
    <source>
        <dbReference type="EMBL" id="MEY6434055.1"/>
    </source>
</evidence>
<accession>A0ABV4BIK1</accession>
<comment type="cofactor">
    <cofactor evidence="1">
        <name>FAD</name>
        <dbReference type="ChEBI" id="CHEBI:57692"/>
    </cofactor>
</comment>
<keyword evidence="4" id="KW-0560">Oxidoreductase</keyword>
<feature type="transmembrane region" description="Helical" evidence="6">
    <location>
        <begin position="7"/>
        <end position="26"/>
    </location>
</feature>
<dbReference type="PANTHER" id="PTHR43104">
    <property type="entry name" value="L-2-HYDROXYGLUTARATE DEHYDROGENASE, MITOCHONDRIAL"/>
    <property type="match status" value="1"/>
</dbReference>
<gene>
    <name evidence="8" type="ORF">ABC977_16745</name>
</gene>
<keyword evidence="6" id="KW-0472">Membrane</keyword>
<evidence type="ECO:0000259" key="7">
    <source>
        <dbReference type="Pfam" id="PF01266"/>
    </source>
</evidence>
<keyword evidence="6" id="KW-1133">Transmembrane helix</keyword>
<evidence type="ECO:0000313" key="9">
    <source>
        <dbReference type="Proteomes" id="UP001564408"/>
    </source>
</evidence>
<evidence type="ECO:0000256" key="3">
    <source>
        <dbReference type="ARBA" id="ARBA00022827"/>
    </source>
</evidence>
<evidence type="ECO:0000256" key="5">
    <source>
        <dbReference type="ARBA" id="ARBA00037941"/>
    </source>
</evidence>
<organism evidence="8 9">
    <name type="scientific">Thioalkalicoccus limnaeus</name>
    <dbReference type="NCBI Taxonomy" id="120681"/>
    <lineage>
        <taxon>Bacteria</taxon>
        <taxon>Pseudomonadati</taxon>
        <taxon>Pseudomonadota</taxon>
        <taxon>Gammaproteobacteria</taxon>
        <taxon>Chromatiales</taxon>
        <taxon>Chromatiaceae</taxon>
        <taxon>Thioalkalicoccus</taxon>
    </lineage>
</organism>
<comment type="caution">
    <text evidence="8">The sequence shown here is derived from an EMBL/GenBank/DDBJ whole genome shotgun (WGS) entry which is preliminary data.</text>
</comment>
<keyword evidence="3" id="KW-0274">FAD</keyword>
<dbReference type="SUPFAM" id="SSF51905">
    <property type="entry name" value="FAD/NAD(P)-binding domain"/>
    <property type="match status" value="1"/>
</dbReference>
<dbReference type="Proteomes" id="UP001564408">
    <property type="component" value="Unassembled WGS sequence"/>
</dbReference>
<dbReference type="EMBL" id="JBDKXB010000038">
    <property type="protein sequence ID" value="MEY6434055.1"/>
    <property type="molecule type" value="Genomic_DNA"/>
</dbReference>
<keyword evidence="9" id="KW-1185">Reference proteome</keyword>
<feature type="domain" description="FAD dependent oxidoreductase" evidence="7">
    <location>
        <begin position="8"/>
        <end position="409"/>
    </location>
</feature>
<protein>
    <submittedName>
        <fullName evidence="8">FAD-dependent oxidoreductase</fullName>
    </submittedName>
</protein>
<comment type="similarity">
    <text evidence="5">Belongs to the L2HGDH family.</text>
</comment>
<evidence type="ECO:0000256" key="6">
    <source>
        <dbReference type="SAM" id="Phobius"/>
    </source>
</evidence>
<keyword evidence="2" id="KW-0285">Flavoprotein</keyword>
<name>A0ABV4BIK1_9GAMM</name>
<dbReference type="Gene3D" id="3.30.9.10">
    <property type="entry name" value="D-Amino Acid Oxidase, subunit A, domain 2"/>
    <property type="match status" value="1"/>
</dbReference>
<sequence>MTASTRYDCLIVGGGVTGTALLYLLARFTDLSRLALVERDDVIGQGNSRTNNNSQTIHAGDIETNYPFDKALAAKRAAQMVVNYASRRPPAERDRIIHRMPKMVLGVGAAECAYIERRFDEFRESYPRMQLWRKAEIAEIEPQVALVEGTWREDPILAAGTLDDYSAIDFQALSESFFRSCVRLDRRTDKHVTQLSGTKVASIRRDGPDYVLQTNRGPLQARAVVVNAGGHSLRLAQQMGHGLQYSCLSLAGSFYFTRRVLNGKVYRVQNPDWPFAAIHGDLDVQQRDKTRFGPTTLIWPTLERRGTATLREYWQVLRFDRELAATLWDLMMTTEVRRQIQHNLLYQTPRLGRRYLIREIRKIVPSLEGREIHGARGSGGIRHLLIDKEHRQLHVGGSKIVGDPGLIFNVTPSPGGTRCLSNAEADMRLLAKHLRCRINERALTQELLTGPEDVGGTDEAA</sequence>
<evidence type="ECO:0000256" key="1">
    <source>
        <dbReference type="ARBA" id="ARBA00001974"/>
    </source>
</evidence>
<keyword evidence="6" id="KW-0812">Transmembrane</keyword>
<dbReference type="InterPro" id="IPR006076">
    <property type="entry name" value="FAD-dep_OxRdtase"/>
</dbReference>
<dbReference type="PANTHER" id="PTHR43104:SF2">
    <property type="entry name" value="L-2-HYDROXYGLUTARATE DEHYDROGENASE, MITOCHONDRIAL"/>
    <property type="match status" value="1"/>
</dbReference>
<dbReference type="RefSeq" id="WP_369668439.1">
    <property type="nucleotide sequence ID" value="NZ_JBDKXB010000038.1"/>
</dbReference>
<dbReference type="InterPro" id="IPR036188">
    <property type="entry name" value="FAD/NAD-bd_sf"/>
</dbReference>
<dbReference type="Gene3D" id="3.50.50.60">
    <property type="entry name" value="FAD/NAD(P)-binding domain"/>
    <property type="match status" value="1"/>
</dbReference>
<evidence type="ECO:0000256" key="4">
    <source>
        <dbReference type="ARBA" id="ARBA00023002"/>
    </source>
</evidence>
<reference evidence="8 9" key="1">
    <citation type="submission" date="2024-05" db="EMBL/GenBank/DDBJ databases">
        <title>Genome Sequence and Characterization of the New Strain Purple Sulfur Bacterium of Genus Thioalkalicoccus.</title>
        <authorList>
            <person name="Bryantseva I.A."/>
            <person name="Kyndt J.A."/>
            <person name="Imhoff J.F."/>
        </authorList>
    </citation>
    <scope>NUCLEOTIDE SEQUENCE [LARGE SCALE GENOMIC DNA]</scope>
    <source>
        <strain evidence="8 9">Um2</strain>
    </source>
</reference>